<accession>S4GC52</accession>
<feature type="region of interest" description="Disordered" evidence="2">
    <location>
        <begin position="44"/>
        <end position="79"/>
    </location>
</feature>
<protein>
    <recommendedName>
        <fullName evidence="5">Peptidase</fullName>
    </recommendedName>
</protein>
<gene>
    <name evidence="3" type="ORF">HMPREF1581_01492</name>
</gene>
<name>S4GC52_GARVA</name>
<evidence type="ECO:0000256" key="1">
    <source>
        <dbReference type="SAM" id="Coils"/>
    </source>
</evidence>
<dbReference type="AlphaFoldDB" id="S4GC52"/>
<feature type="region of interest" description="Disordered" evidence="2">
    <location>
        <begin position="120"/>
        <end position="143"/>
    </location>
</feature>
<dbReference type="EMBL" id="ATJJ01000160">
    <property type="protein sequence ID" value="EPI45182.1"/>
    <property type="molecule type" value="Genomic_DNA"/>
</dbReference>
<dbReference type="Proteomes" id="UP000014521">
    <property type="component" value="Unassembled WGS sequence"/>
</dbReference>
<dbReference type="Pfam" id="PF07554">
    <property type="entry name" value="FIVAR"/>
    <property type="match status" value="2"/>
</dbReference>
<feature type="coiled-coil region" evidence="1">
    <location>
        <begin position="82"/>
        <end position="119"/>
    </location>
</feature>
<feature type="compositionally biased region" description="Basic and acidic residues" evidence="2">
    <location>
        <begin position="120"/>
        <end position="131"/>
    </location>
</feature>
<dbReference type="Gene3D" id="1.20.5.420">
    <property type="entry name" value="Immunoglobulin FC, subunit C"/>
    <property type="match status" value="1"/>
</dbReference>
<reference evidence="3 4" key="1">
    <citation type="submission" date="2013-06" db="EMBL/GenBank/DDBJ databases">
        <authorList>
            <person name="Weinstock G."/>
            <person name="Sodergren E."/>
            <person name="Lobos E.A."/>
            <person name="Fulton L."/>
            <person name="Fulton R."/>
            <person name="Courtney L."/>
            <person name="Fronick C."/>
            <person name="O'Laughlin M."/>
            <person name="Godfrey J."/>
            <person name="Wilson R.M."/>
            <person name="Miner T."/>
            <person name="Farmer C."/>
            <person name="Delehaunty K."/>
            <person name="Cordes M."/>
            <person name="Minx P."/>
            <person name="Tomlinson C."/>
            <person name="Chen J."/>
            <person name="Wollam A."/>
            <person name="Pepin K.H."/>
            <person name="Bhonagiri V."/>
            <person name="Zhang X."/>
            <person name="Warren W."/>
            <person name="Mitreva M."/>
            <person name="Mardis E.R."/>
            <person name="Wilson R.K."/>
        </authorList>
    </citation>
    <scope>NUCLEOTIDE SEQUENCE [LARGE SCALE GENOMIC DNA]</scope>
    <source>
        <strain evidence="3 4">JCP8108</strain>
    </source>
</reference>
<dbReference type="Gene3D" id="1.20.1270.70">
    <property type="entry name" value="Designed single chain three-helix bundle"/>
    <property type="match status" value="1"/>
</dbReference>
<feature type="non-terminal residue" evidence="3">
    <location>
        <position position="1"/>
    </location>
</feature>
<comment type="caution">
    <text evidence="3">The sequence shown here is derived from an EMBL/GenBank/DDBJ whole genome shotgun (WGS) entry which is preliminary data.</text>
</comment>
<feature type="non-terminal residue" evidence="3">
    <location>
        <position position="166"/>
    </location>
</feature>
<evidence type="ECO:0000256" key="2">
    <source>
        <dbReference type="SAM" id="MobiDB-lite"/>
    </source>
</evidence>
<feature type="compositionally biased region" description="Polar residues" evidence="2">
    <location>
        <begin position="49"/>
        <end position="58"/>
    </location>
</feature>
<sequence>DDASKQALEAYKKALEDANKVLGDANATQAQVEAALKELQDAKKKLTDDYSTNKSDLNTEAGKDSDFTKTPEYKNAAGSPEAEAYKKALEDANRILGDANATQAQVDAALKKLQAAKQKLADSHKTDKSDLNTEAGNDPDFRKSIPFIIGKAADVAEYQQALNDAN</sequence>
<evidence type="ECO:0008006" key="5">
    <source>
        <dbReference type="Google" id="ProtNLM"/>
    </source>
</evidence>
<feature type="compositionally biased region" description="Basic and acidic residues" evidence="2">
    <location>
        <begin position="61"/>
        <end position="72"/>
    </location>
</feature>
<keyword evidence="1" id="KW-0175">Coiled coil</keyword>
<dbReference type="HOGENOM" id="CLU_1606163_0_0_11"/>
<organism evidence="3 4">
    <name type="scientific">Gardnerella vaginalis JCP8108</name>
    <dbReference type="NCBI Taxonomy" id="1261066"/>
    <lineage>
        <taxon>Bacteria</taxon>
        <taxon>Bacillati</taxon>
        <taxon>Actinomycetota</taxon>
        <taxon>Actinomycetes</taxon>
        <taxon>Bifidobacteriales</taxon>
        <taxon>Bifidobacteriaceae</taxon>
        <taxon>Gardnerella</taxon>
    </lineage>
</organism>
<evidence type="ECO:0000313" key="4">
    <source>
        <dbReference type="Proteomes" id="UP000014521"/>
    </source>
</evidence>
<evidence type="ECO:0000313" key="3">
    <source>
        <dbReference type="EMBL" id="EPI45182.1"/>
    </source>
</evidence>
<dbReference type="RefSeq" id="WP_016827588.1">
    <property type="nucleotide sequence ID" value="NZ_KE347302.1"/>
</dbReference>
<proteinExistence type="predicted"/>